<feature type="region of interest" description="Disordered" evidence="1">
    <location>
        <begin position="31"/>
        <end position="89"/>
    </location>
</feature>
<dbReference type="RefSeq" id="WP_149324907.1">
    <property type="nucleotide sequence ID" value="NZ_CP043504.1"/>
</dbReference>
<keyword evidence="4" id="KW-1185">Reference proteome</keyword>
<dbReference type="KEGG" id="lyk:FLP23_05355"/>
<dbReference type="EMBL" id="CP043504">
    <property type="protein sequence ID" value="QEO09486.1"/>
    <property type="molecule type" value="Genomic_DNA"/>
</dbReference>
<evidence type="ECO:0000313" key="4">
    <source>
        <dbReference type="Proteomes" id="UP000322159"/>
    </source>
</evidence>
<accession>A0A5C1Y6R7</accession>
<organism evidence="3 4">
    <name type="scientific">Protaetiibacter larvae</name>
    <dbReference type="NCBI Taxonomy" id="2592654"/>
    <lineage>
        <taxon>Bacteria</taxon>
        <taxon>Bacillati</taxon>
        <taxon>Actinomycetota</taxon>
        <taxon>Actinomycetes</taxon>
        <taxon>Micrococcales</taxon>
        <taxon>Microbacteriaceae</taxon>
        <taxon>Protaetiibacter</taxon>
    </lineage>
</organism>
<evidence type="ECO:0000256" key="1">
    <source>
        <dbReference type="SAM" id="MobiDB-lite"/>
    </source>
</evidence>
<sequence length="234" mass="24309">MPSASMLGALGLLGLVVISSLPTLLLDPSGDDGSSNLGVTVIDPSATASPQPSPNPSSGPSGPRGGGGDEPAPRPAEPAPDAEEPGPSWVVLSGLDNTVHGEVNPLRGWVHSVVSVANRSETETVSGTLTFRLRSTLGLQLGPALTRDVDRIEPGETVLSEVDLYGVGQWPMVQVSVTFEPDDADGQGPMTREAWVLTLPWLLLAGLVLAAAAAVILWLRRPQLVRPLRARSAT</sequence>
<keyword evidence="2" id="KW-0472">Membrane</keyword>
<evidence type="ECO:0000313" key="3">
    <source>
        <dbReference type="EMBL" id="QEO09486.1"/>
    </source>
</evidence>
<dbReference type="Proteomes" id="UP000322159">
    <property type="component" value="Chromosome"/>
</dbReference>
<gene>
    <name evidence="3" type="ORF">FLP23_05355</name>
</gene>
<reference evidence="3 4" key="1">
    <citation type="submission" date="2019-09" db="EMBL/GenBank/DDBJ databases">
        <title>Genome sequencing of strain KACC 19322.</title>
        <authorList>
            <person name="Heo J."/>
            <person name="Kim S.-J."/>
            <person name="Kim J.-S."/>
            <person name="Hong S.-B."/>
            <person name="Kwon S.-W."/>
        </authorList>
    </citation>
    <scope>NUCLEOTIDE SEQUENCE [LARGE SCALE GENOMIC DNA]</scope>
    <source>
        <strain evidence="3 4">KACC 19322</strain>
    </source>
</reference>
<protein>
    <submittedName>
        <fullName evidence="3">Uncharacterized protein</fullName>
    </submittedName>
</protein>
<dbReference type="AlphaFoldDB" id="A0A5C1Y6R7"/>
<name>A0A5C1Y6R7_9MICO</name>
<feature type="transmembrane region" description="Helical" evidence="2">
    <location>
        <begin position="199"/>
        <end position="219"/>
    </location>
</feature>
<keyword evidence="2" id="KW-1133">Transmembrane helix</keyword>
<evidence type="ECO:0000256" key="2">
    <source>
        <dbReference type="SAM" id="Phobius"/>
    </source>
</evidence>
<proteinExistence type="predicted"/>
<dbReference type="OrthoDB" id="5007898at2"/>
<keyword evidence="2" id="KW-0812">Transmembrane</keyword>